<protein>
    <submittedName>
        <fullName evidence="3">CapA family protein</fullName>
    </submittedName>
</protein>
<dbReference type="PANTHER" id="PTHR33393">
    <property type="entry name" value="POLYGLUTAMINE SYNTHESIS ACCESSORY PROTEIN RV0574C-RELATED"/>
    <property type="match status" value="1"/>
</dbReference>
<proteinExistence type="inferred from homology"/>
<accession>A0A7K3VPZ8</accession>
<sequence>MTEKLAVNSGHDDNGPVQPGLYDVDGCVETNVADGFTLAAVGDLIVTRPLTKGHHPGFGEVVEILRKADATFGNMETNILDIRSFKGSPQAEHGGAYHVSLTDLGPDLKSMGFNLVSYANNHTFEWGVEGMRETCRALDQNGIVYAGVGENLAQASAARFLETRRGRVALVSCASTFTPMSRACDPAGEAPGRPGLNPLRLEERIVVSPAMFENLRQVRDALPNYRPGQSDPTRLKLAGATYTTGENAGYSYRPNPTDVANILRNTRQGKQFADFCIVTNHGHEPGNWSQQPPDYEQAFARQMIDAGADAYIVHGPHQLRGIEIYKGRPIFYSVGNFIMDDLRTPVGADMFAAYGKDPRTDTDAEVTLAEMAEGYETDAGFSDPIFYESFIAVSRFENNQLAEMRLYPIELGHSKRFANRGVPRLARGQQGRGILQRIQNLSTPLGTEITIENGVGVIVCESRAEQTAGERIFIAD</sequence>
<evidence type="ECO:0000313" key="3">
    <source>
        <dbReference type="EMBL" id="NEK19256.1"/>
    </source>
</evidence>
<dbReference type="PANTHER" id="PTHR33393:SF13">
    <property type="entry name" value="PGA BIOSYNTHESIS PROTEIN CAPA"/>
    <property type="match status" value="1"/>
</dbReference>
<comment type="caution">
    <text evidence="3">The sequence shown here is derived from an EMBL/GenBank/DDBJ whole genome shotgun (WGS) entry which is preliminary data.</text>
</comment>
<gene>
    <name evidence="3" type="ORF">GR257_31265</name>
</gene>
<dbReference type="AlphaFoldDB" id="A0A7K3VPZ8"/>
<dbReference type="InterPro" id="IPR019079">
    <property type="entry name" value="Capsule_synth_CapA"/>
</dbReference>
<evidence type="ECO:0000313" key="4">
    <source>
        <dbReference type="Proteomes" id="UP000471705"/>
    </source>
</evidence>
<evidence type="ECO:0000256" key="1">
    <source>
        <dbReference type="ARBA" id="ARBA00005662"/>
    </source>
</evidence>
<feature type="domain" description="Capsule synthesis protein CapA" evidence="2">
    <location>
        <begin position="37"/>
        <end position="341"/>
    </location>
</feature>
<dbReference type="InterPro" id="IPR029052">
    <property type="entry name" value="Metallo-depent_PP-like"/>
</dbReference>
<dbReference type="RefSeq" id="WP_164049421.1">
    <property type="nucleotide sequence ID" value="NZ_WUFV01000027.1"/>
</dbReference>
<dbReference type="Proteomes" id="UP000471705">
    <property type="component" value="Unassembled WGS sequence"/>
</dbReference>
<dbReference type="Pfam" id="PF09587">
    <property type="entry name" value="PGA_cap"/>
    <property type="match status" value="1"/>
</dbReference>
<evidence type="ECO:0000259" key="2">
    <source>
        <dbReference type="SMART" id="SM00854"/>
    </source>
</evidence>
<comment type="similarity">
    <text evidence="1">Belongs to the CapA family.</text>
</comment>
<dbReference type="SMART" id="SM00854">
    <property type="entry name" value="PGA_cap"/>
    <property type="match status" value="1"/>
</dbReference>
<dbReference type="EMBL" id="WUFV01000027">
    <property type="protein sequence ID" value="NEK19256.1"/>
    <property type="molecule type" value="Genomic_DNA"/>
</dbReference>
<reference evidence="3 4" key="1">
    <citation type="submission" date="2019-12" db="EMBL/GenBank/DDBJ databases">
        <title>Rhizobium genotypes associated with high levels of biological nitrogen fixation by grain legumes in a temperate-maritime cropping system.</title>
        <authorList>
            <person name="Maluk M."/>
            <person name="Francesc Ferrando Molina F."/>
            <person name="Lopez Del Egido L."/>
            <person name="Lafos M."/>
            <person name="Langarica-Fuentes A."/>
            <person name="Gebre Yohannes G."/>
            <person name="Young M.W."/>
            <person name="Martin P."/>
            <person name="Gantlett R."/>
            <person name="Kenicer G."/>
            <person name="Hawes C."/>
            <person name="Begg G.S."/>
            <person name="Quilliam R.S."/>
            <person name="Squire G.R."/>
            <person name="Poole P.S."/>
            <person name="Young P.W."/>
            <person name="Iannetta P.M."/>
            <person name="James E.K."/>
        </authorList>
    </citation>
    <scope>NUCLEOTIDE SEQUENCE [LARGE SCALE GENOMIC DNA]</scope>
    <source>
        <strain evidence="3 4">JHI54</strain>
    </source>
</reference>
<dbReference type="CDD" id="cd07381">
    <property type="entry name" value="MPP_CapA"/>
    <property type="match status" value="1"/>
</dbReference>
<dbReference type="SUPFAM" id="SSF56300">
    <property type="entry name" value="Metallo-dependent phosphatases"/>
    <property type="match status" value="1"/>
</dbReference>
<name>A0A7K3VPZ8_RHILE</name>
<organism evidence="3 4">
    <name type="scientific">Rhizobium leguminosarum</name>
    <dbReference type="NCBI Taxonomy" id="384"/>
    <lineage>
        <taxon>Bacteria</taxon>
        <taxon>Pseudomonadati</taxon>
        <taxon>Pseudomonadota</taxon>
        <taxon>Alphaproteobacteria</taxon>
        <taxon>Hyphomicrobiales</taxon>
        <taxon>Rhizobiaceae</taxon>
        <taxon>Rhizobium/Agrobacterium group</taxon>
        <taxon>Rhizobium</taxon>
    </lineage>
</organism>
<dbReference type="InterPro" id="IPR052169">
    <property type="entry name" value="CW_Biosynth-Accessory"/>
</dbReference>